<keyword evidence="2" id="KW-1185">Reference proteome</keyword>
<organism evidence="1 2">
    <name type="scientific">Acinetobacter gerneri DSM 14967 = CIP 107464 = MTCC 9824</name>
    <dbReference type="NCBI Taxonomy" id="1120926"/>
    <lineage>
        <taxon>Bacteria</taxon>
        <taxon>Pseudomonadati</taxon>
        <taxon>Pseudomonadota</taxon>
        <taxon>Gammaproteobacteria</taxon>
        <taxon>Moraxellales</taxon>
        <taxon>Moraxellaceae</taxon>
        <taxon>Acinetobacter</taxon>
    </lineage>
</organism>
<dbReference type="AlphaFoldDB" id="N8ZQS1"/>
<evidence type="ECO:0000313" key="1">
    <source>
        <dbReference type="EMBL" id="ENV33870.1"/>
    </source>
</evidence>
<dbReference type="PATRIC" id="fig|1120926.3.peg.1803"/>
<name>N8ZQS1_9GAMM</name>
<evidence type="ECO:0000313" key="2">
    <source>
        <dbReference type="Proteomes" id="UP000013117"/>
    </source>
</evidence>
<dbReference type="HOGENOM" id="CLU_2230613_0_0_6"/>
<protein>
    <submittedName>
        <fullName evidence="1">Uncharacterized protein</fullName>
    </submittedName>
</protein>
<comment type="caution">
    <text evidence="1">The sequence shown here is derived from an EMBL/GenBank/DDBJ whole genome shotgun (WGS) entry which is preliminary data.</text>
</comment>
<reference evidence="1 2" key="1">
    <citation type="submission" date="2013-02" db="EMBL/GenBank/DDBJ databases">
        <title>The Genome Sequence of Acinetobacter gerneri CIP 107464.</title>
        <authorList>
            <consortium name="The Broad Institute Genome Sequencing Platform"/>
            <consortium name="The Broad Institute Genome Sequencing Center for Infectious Disease"/>
            <person name="Cerqueira G."/>
            <person name="Feldgarden M."/>
            <person name="Courvalin P."/>
            <person name="Perichon B."/>
            <person name="Grillot-Courvalin C."/>
            <person name="Clermont D."/>
            <person name="Rocha E."/>
            <person name="Yoon E.-J."/>
            <person name="Nemec A."/>
            <person name="Walker B."/>
            <person name="Young S.K."/>
            <person name="Zeng Q."/>
            <person name="Gargeya S."/>
            <person name="Fitzgerald M."/>
            <person name="Haas B."/>
            <person name="Abouelleil A."/>
            <person name="Alvarado L."/>
            <person name="Arachchi H.M."/>
            <person name="Berlin A.M."/>
            <person name="Chapman S.B."/>
            <person name="Dewar J."/>
            <person name="Goldberg J."/>
            <person name="Griggs A."/>
            <person name="Gujja S."/>
            <person name="Hansen M."/>
            <person name="Howarth C."/>
            <person name="Imamovic A."/>
            <person name="Larimer J."/>
            <person name="McCowan C."/>
            <person name="Murphy C."/>
            <person name="Neiman D."/>
            <person name="Pearson M."/>
            <person name="Priest M."/>
            <person name="Roberts A."/>
            <person name="Saif S."/>
            <person name="Shea T."/>
            <person name="Sisk P."/>
            <person name="Sykes S."/>
            <person name="Wortman J."/>
            <person name="Nusbaum C."/>
            <person name="Birren B."/>
        </authorList>
    </citation>
    <scope>NUCLEOTIDE SEQUENCE [LARGE SCALE GENOMIC DNA]</scope>
    <source>
        <strain evidence="1 2">CIP 107464</strain>
    </source>
</reference>
<gene>
    <name evidence="1" type="ORF">F960_01876</name>
</gene>
<dbReference type="Proteomes" id="UP000013117">
    <property type="component" value="Unassembled WGS sequence"/>
</dbReference>
<dbReference type="EMBL" id="APPN01000063">
    <property type="protein sequence ID" value="ENV33870.1"/>
    <property type="molecule type" value="Genomic_DNA"/>
</dbReference>
<proteinExistence type="predicted"/>
<accession>N8ZQS1</accession>
<sequence>MYYVRKSHLVYCNDVINIEPKASDSWKRIRLLHDRNPFFEILSLPFDILHFLGRRVCLKYRKMPEWMNQIENKNKVDADDLYKISAKDNYKINYFSVTKDDAGSR</sequence>